<proteinExistence type="predicted"/>
<comment type="caution">
    <text evidence="2">The sequence shown here is derived from an EMBL/GenBank/DDBJ whole genome shotgun (WGS) entry which is preliminary data.</text>
</comment>
<evidence type="ECO:0000313" key="3">
    <source>
        <dbReference type="Proteomes" id="UP000732298"/>
    </source>
</evidence>
<dbReference type="InterPro" id="IPR027954">
    <property type="entry name" value="Transcobalamin-like_C"/>
</dbReference>
<dbReference type="PROSITE" id="PS51257">
    <property type="entry name" value="PROKAR_LIPOPROTEIN"/>
    <property type="match status" value="1"/>
</dbReference>
<evidence type="ECO:0000313" key="2">
    <source>
        <dbReference type="EMBL" id="MBI4210324.1"/>
    </source>
</evidence>
<dbReference type="Proteomes" id="UP000732298">
    <property type="component" value="Unassembled WGS sequence"/>
</dbReference>
<evidence type="ECO:0000259" key="1">
    <source>
        <dbReference type="Pfam" id="PF14478"/>
    </source>
</evidence>
<dbReference type="Pfam" id="PF14478">
    <property type="entry name" value="DUF4430"/>
    <property type="match status" value="1"/>
</dbReference>
<sequence>MGRPIAITLALLTLMAMAGCAQEQRATTQVPAGAAITVYGPDGEAALKKDIAGMSGDPLLAAMQEGDIAIETAQYSFGAYIKSIAGISQDEKHYIAIYVDGNYSQKGISDLRLGDGSLIEFRLEEIKPA</sequence>
<dbReference type="EMBL" id="JACQPB010000030">
    <property type="protein sequence ID" value="MBI4210324.1"/>
    <property type="molecule type" value="Genomic_DNA"/>
</dbReference>
<protein>
    <submittedName>
        <fullName evidence="2">DUF4430 domain-containing protein</fullName>
    </submittedName>
</protein>
<reference evidence="2" key="1">
    <citation type="submission" date="2020-07" db="EMBL/GenBank/DDBJ databases">
        <title>Huge and variable diversity of episymbiotic CPR bacteria and DPANN archaea in groundwater ecosystems.</title>
        <authorList>
            <person name="He C.Y."/>
            <person name="Keren R."/>
            <person name="Whittaker M."/>
            <person name="Farag I.F."/>
            <person name="Doudna J."/>
            <person name="Cate J.H.D."/>
            <person name="Banfield J.F."/>
        </authorList>
    </citation>
    <scope>NUCLEOTIDE SEQUENCE</scope>
    <source>
        <strain evidence="2">NC_groundwater_1296_Ag_S-0.2um_52_80</strain>
    </source>
</reference>
<organism evidence="2 3">
    <name type="scientific">Candidatus Iainarchaeum sp</name>
    <dbReference type="NCBI Taxonomy" id="3101447"/>
    <lineage>
        <taxon>Archaea</taxon>
        <taxon>Candidatus Iainarchaeota</taxon>
        <taxon>Candidatus Iainarchaeia</taxon>
        <taxon>Candidatus Iainarchaeales</taxon>
        <taxon>Candidatus Iainarchaeaceae</taxon>
        <taxon>Candidatus Iainarchaeum</taxon>
    </lineage>
</organism>
<dbReference type="Gene3D" id="2.170.130.30">
    <property type="match status" value="1"/>
</dbReference>
<gene>
    <name evidence="2" type="ORF">HY544_02345</name>
</gene>
<name>A0A8T3YIF9_9ARCH</name>
<accession>A0A8T3YIF9</accession>
<dbReference type="AlphaFoldDB" id="A0A8T3YIF9"/>
<feature type="domain" description="Transcobalamin-like C-terminal" evidence="1">
    <location>
        <begin position="69"/>
        <end position="124"/>
    </location>
</feature>